<evidence type="ECO:0000256" key="2">
    <source>
        <dbReference type="ARBA" id="ARBA00022679"/>
    </source>
</evidence>
<evidence type="ECO:0000256" key="14">
    <source>
        <dbReference type="PROSITE-ProRule" id="PRU00047"/>
    </source>
</evidence>
<dbReference type="Pfam" id="PF17919">
    <property type="entry name" value="RT_RNaseH_2"/>
    <property type="match status" value="1"/>
</dbReference>
<evidence type="ECO:0000256" key="8">
    <source>
        <dbReference type="ARBA" id="ARBA00022842"/>
    </source>
</evidence>
<sequence length="968" mass="109659">MAPTTRGGPNTPINNTNPNNMTPESIQAMIDQALLRNATNGDGSHSSHGDNRRNVQTARPCFYADFMKCQPLNFKGAEGVVGLTRWIEKMESVFHISGCAVENQVKFATCTLLGAALTWWNGQIRTLGPEAYAMTWEVLKKKMTDKYCPQGEIKKLEIELWNLKVKGNDVPAYTERFQELTLICTKFVANETEKVDKYISGLPDNIYGNVKSARPKTLDETIELANDLMDQKLRTYAERQSDNKRRADDSSRNNHGHQQQPFKRQNVAKVYNMGTGERKPYGGSLPKCNKCHLHHNGPCTQRCHKCNKIGHFARDCKNTSNTNVANTQKGNGVTPKGNGCFECGAPGHFKRYCPKLKNKEGGNGNAQGWVYAVGSAKKKGNAPGNPDANVVTGTFLLNNHYASILFDTGANRSFISTAFSSLINITSTSLENYYDVELADGKLVKIDTIIQGCTLNFLDHPFNIDLMPVELGSFDVIIGMDWLRRCHAVIVCDEKLVQVPYRNETFDVLRKELYPPRKRRTSRKGKIEDVPIVRDFPEVFPEGNLPCLPPARRNCQNNYKERSDKGFIQPSSSHWGSPVIICQKEGDLRYGITSLEYEIEDVPKTAFQIGMVFTSSGYAIRTDKRPCGILDLHEPMCAQPYLVYVRLSFFIDDDDILIYSKDEREHEEHLKAILELLKEEKLYAKFSKCEFWIPKVQFLGHVIDSRGIHVDPAKIESIKDWASPKTPTEIRQFLGLAGYYRRFIEGFSKIAKSMTKLTQKGIKFDWGEKEENAFQLIKQKLCSAPILALPEGSEDFVVYCDASHKGSSSVVNAREKVELHMLLKLKGKQTRYASEGDIPKERLEPRAGGNLALTQQELDTLRWRLKIRDYARIPQVEIFYPSRFRKDVPRCEEIMIVARHGIPASIICDRDGRFTSNFWRSFQKALGTDISMSTAYHPETDGQSERTIQTLEDMLVPAVIDFWPMAWV</sequence>
<proteinExistence type="predicted"/>
<keyword evidence="5" id="KW-0064">Aspartyl protease</keyword>
<dbReference type="PANTHER" id="PTHR37984:SF5">
    <property type="entry name" value="PROTEIN NYNRIN-LIKE"/>
    <property type="match status" value="1"/>
</dbReference>
<dbReference type="InterPro" id="IPR050951">
    <property type="entry name" value="Retrovirus_Pol_polyprotein"/>
</dbReference>
<keyword evidence="14" id="KW-0862">Zinc</keyword>
<dbReference type="SUPFAM" id="SSF56672">
    <property type="entry name" value="DNA/RNA polymerases"/>
    <property type="match status" value="1"/>
</dbReference>
<keyword evidence="11 18" id="KW-0695">RNA-directed DNA polymerase</keyword>
<protein>
    <submittedName>
        <fullName evidence="18">Reverse transcriptase domain-containing protein</fullName>
    </submittedName>
</protein>
<dbReference type="InterPro" id="IPR043502">
    <property type="entry name" value="DNA/RNA_pol_sf"/>
</dbReference>
<dbReference type="InterPro" id="IPR043128">
    <property type="entry name" value="Rev_trsase/Diguanyl_cyclase"/>
</dbReference>
<dbReference type="Pfam" id="PF19259">
    <property type="entry name" value="Ty3_capsid"/>
    <property type="match status" value="1"/>
</dbReference>
<evidence type="ECO:0000256" key="7">
    <source>
        <dbReference type="ARBA" id="ARBA00022801"/>
    </source>
</evidence>
<dbReference type="SMART" id="SM00343">
    <property type="entry name" value="ZnF_C2HC"/>
    <property type="match status" value="2"/>
</dbReference>
<feature type="region of interest" description="Disordered" evidence="15">
    <location>
        <begin position="1"/>
        <end position="23"/>
    </location>
</feature>
<evidence type="ECO:0000313" key="18">
    <source>
        <dbReference type="EMBL" id="GJT09616.1"/>
    </source>
</evidence>
<keyword evidence="12" id="KW-0238">DNA-binding</keyword>
<evidence type="ECO:0000256" key="4">
    <source>
        <dbReference type="ARBA" id="ARBA00022722"/>
    </source>
</evidence>
<dbReference type="InterPro" id="IPR036397">
    <property type="entry name" value="RNaseH_sf"/>
</dbReference>
<feature type="compositionally biased region" description="Basic and acidic residues" evidence="15">
    <location>
        <begin position="238"/>
        <end position="252"/>
    </location>
</feature>
<keyword evidence="19" id="KW-1185">Reference proteome</keyword>
<evidence type="ECO:0000256" key="5">
    <source>
        <dbReference type="ARBA" id="ARBA00022750"/>
    </source>
</evidence>
<dbReference type="Proteomes" id="UP001151760">
    <property type="component" value="Unassembled WGS sequence"/>
</dbReference>
<evidence type="ECO:0000256" key="9">
    <source>
        <dbReference type="ARBA" id="ARBA00022884"/>
    </source>
</evidence>
<keyword evidence="14" id="KW-0479">Metal-binding</keyword>
<dbReference type="InterPro" id="IPR021109">
    <property type="entry name" value="Peptidase_aspartic_dom_sf"/>
</dbReference>
<dbReference type="PROSITE" id="PS50158">
    <property type="entry name" value="ZF_CCHC"/>
    <property type="match status" value="2"/>
</dbReference>
<accession>A0ABQ5B7X6</accession>
<dbReference type="SUPFAM" id="SSF57756">
    <property type="entry name" value="Retrovirus zinc finger-like domains"/>
    <property type="match status" value="1"/>
</dbReference>
<feature type="domain" description="Integrase catalytic" evidence="17">
    <location>
        <begin position="892"/>
        <end position="968"/>
    </location>
</feature>
<dbReference type="EMBL" id="BQNB010012922">
    <property type="protein sequence ID" value="GJT09616.1"/>
    <property type="molecule type" value="Genomic_DNA"/>
</dbReference>
<dbReference type="SUPFAM" id="SSF50630">
    <property type="entry name" value="Acid proteases"/>
    <property type="match status" value="1"/>
</dbReference>
<dbReference type="Gene3D" id="4.10.60.10">
    <property type="entry name" value="Zinc finger, CCHC-type"/>
    <property type="match status" value="1"/>
</dbReference>
<dbReference type="Pfam" id="PF00098">
    <property type="entry name" value="zf-CCHC"/>
    <property type="match status" value="2"/>
</dbReference>
<evidence type="ECO:0000256" key="11">
    <source>
        <dbReference type="ARBA" id="ARBA00022918"/>
    </source>
</evidence>
<dbReference type="InterPro" id="IPR041577">
    <property type="entry name" value="RT_RNaseH_2"/>
</dbReference>
<keyword evidence="14" id="KW-0863">Zinc-finger</keyword>
<dbReference type="CDD" id="cd00303">
    <property type="entry name" value="retropepsin_like"/>
    <property type="match status" value="1"/>
</dbReference>
<evidence type="ECO:0000256" key="6">
    <source>
        <dbReference type="ARBA" id="ARBA00022759"/>
    </source>
</evidence>
<feature type="region of interest" description="Disordered" evidence="15">
    <location>
        <begin position="238"/>
        <end position="267"/>
    </location>
</feature>
<keyword evidence="7" id="KW-0378">Hydrolase</keyword>
<keyword evidence="9" id="KW-0694">RNA-binding</keyword>
<gene>
    <name evidence="18" type="ORF">Tco_0856658</name>
</gene>
<feature type="domain" description="CCHC-type" evidence="16">
    <location>
        <begin position="340"/>
        <end position="355"/>
    </location>
</feature>
<dbReference type="PANTHER" id="PTHR37984">
    <property type="entry name" value="PROTEIN CBG26694"/>
    <property type="match status" value="1"/>
</dbReference>
<dbReference type="InterPro" id="IPR000477">
    <property type="entry name" value="RT_dom"/>
</dbReference>
<comment type="caution">
    <text evidence="18">The sequence shown here is derived from an EMBL/GenBank/DDBJ whole genome shotgun (WGS) entry which is preliminary data.</text>
</comment>
<evidence type="ECO:0000259" key="16">
    <source>
        <dbReference type="PROSITE" id="PS50158"/>
    </source>
</evidence>
<feature type="domain" description="CCHC-type" evidence="16">
    <location>
        <begin position="302"/>
        <end position="318"/>
    </location>
</feature>
<dbReference type="PROSITE" id="PS50994">
    <property type="entry name" value="INTEGRASE"/>
    <property type="match status" value="1"/>
</dbReference>
<dbReference type="SUPFAM" id="SSF53098">
    <property type="entry name" value="Ribonuclease H-like"/>
    <property type="match status" value="1"/>
</dbReference>
<evidence type="ECO:0000313" key="19">
    <source>
        <dbReference type="Proteomes" id="UP001151760"/>
    </source>
</evidence>
<keyword evidence="8" id="KW-0460">Magnesium</keyword>
<keyword evidence="3" id="KW-0548">Nucleotidyltransferase</keyword>
<evidence type="ECO:0000256" key="1">
    <source>
        <dbReference type="ARBA" id="ARBA00022670"/>
    </source>
</evidence>
<dbReference type="Pfam" id="PF00078">
    <property type="entry name" value="RVT_1"/>
    <property type="match status" value="1"/>
</dbReference>
<keyword evidence="13" id="KW-0511">Multifunctional enzyme</keyword>
<dbReference type="InterPro" id="IPR036875">
    <property type="entry name" value="Znf_CCHC_sf"/>
</dbReference>
<reference evidence="18" key="1">
    <citation type="journal article" date="2022" name="Int. J. Mol. Sci.">
        <title>Draft Genome of Tanacetum Coccineum: Genomic Comparison of Closely Related Tanacetum-Family Plants.</title>
        <authorList>
            <person name="Yamashiro T."/>
            <person name="Shiraishi A."/>
            <person name="Nakayama K."/>
            <person name="Satake H."/>
        </authorList>
    </citation>
    <scope>NUCLEOTIDE SEQUENCE</scope>
</reference>
<name>A0ABQ5B7X6_9ASTR</name>
<dbReference type="InterPro" id="IPR001584">
    <property type="entry name" value="Integrase_cat-core"/>
</dbReference>
<keyword evidence="6" id="KW-0255">Endonuclease</keyword>
<dbReference type="PROSITE" id="PS00141">
    <property type="entry name" value="ASP_PROTEASE"/>
    <property type="match status" value="1"/>
</dbReference>
<dbReference type="InterPro" id="IPR045358">
    <property type="entry name" value="Ty3_capsid"/>
</dbReference>
<evidence type="ECO:0000256" key="13">
    <source>
        <dbReference type="ARBA" id="ARBA00023268"/>
    </source>
</evidence>
<dbReference type="Gene3D" id="3.30.70.270">
    <property type="match status" value="2"/>
</dbReference>
<keyword evidence="1" id="KW-0645">Protease</keyword>
<dbReference type="Pfam" id="PF08284">
    <property type="entry name" value="RVP_2"/>
    <property type="match status" value="1"/>
</dbReference>
<dbReference type="Gene3D" id="2.40.70.10">
    <property type="entry name" value="Acid Proteases"/>
    <property type="match status" value="1"/>
</dbReference>
<dbReference type="GO" id="GO:0003964">
    <property type="term" value="F:RNA-directed DNA polymerase activity"/>
    <property type="evidence" value="ECO:0007669"/>
    <property type="project" value="UniProtKB-KW"/>
</dbReference>
<evidence type="ECO:0000256" key="10">
    <source>
        <dbReference type="ARBA" id="ARBA00022908"/>
    </source>
</evidence>
<dbReference type="InterPro" id="IPR012337">
    <property type="entry name" value="RNaseH-like_sf"/>
</dbReference>
<keyword evidence="4" id="KW-0540">Nuclease</keyword>
<dbReference type="Gene3D" id="3.30.420.10">
    <property type="entry name" value="Ribonuclease H-like superfamily/Ribonuclease H"/>
    <property type="match status" value="1"/>
</dbReference>
<evidence type="ECO:0000256" key="15">
    <source>
        <dbReference type="SAM" id="MobiDB-lite"/>
    </source>
</evidence>
<keyword evidence="2" id="KW-0808">Transferase</keyword>
<organism evidence="18 19">
    <name type="scientific">Tanacetum coccineum</name>
    <dbReference type="NCBI Taxonomy" id="301880"/>
    <lineage>
        <taxon>Eukaryota</taxon>
        <taxon>Viridiplantae</taxon>
        <taxon>Streptophyta</taxon>
        <taxon>Embryophyta</taxon>
        <taxon>Tracheophyta</taxon>
        <taxon>Spermatophyta</taxon>
        <taxon>Magnoliopsida</taxon>
        <taxon>eudicotyledons</taxon>
        <taxon>Gunneridae</taxon>
        <taxon>Pentapetalae</taxon>
        <taxon>asterids</taxon>
        <taxon>campanulids</taxon>
        <taxon>Asterales</taxon>
        <taxon>Asteraceae</taxon>
        <taxon>Asteroideae</taxon>
        <taxon>Anthemideae</taxon>
        <taxon>Anthemidinae</taxon>
        <taxon>Tanacetum</taxon>
    </lineage>
</organism>
<evidence type="ECO:0000256" key="12">
    <source>
        <dbReference type="ARBA" id="ARBA00023125"/>
    </source>
</evidence>
<evidence type="ECO:0000259" key="17">
    <source>
        <dbReference type="PROSITE" id="PS50994"/>
    </source>
</evidence>
<keyword evidence="10" id="KW-0229">DNA integration</keyword>
<dbReference type="InterPro" id="IPR001878">
    <property type="entry name" value="Znf_CCHC"/>
</dbReference>
<reference evidence="18" key="2">
    <citation type="submission" date="2022-01" db="EMBL/GenBank/DDBJ databases">
        <authorList>
            <person name="Yamashiro T."/>
            <person name="Shiraishi A."/>
            <person name="Satake H."/>
            <person name="Nakayama K."/>
        </authorList>
    </citation>
    <scope>NUCLEOTIDE SEQUENCE</scope>
</reference>
<dbReference type="InterPro" id="IPR001969">
    <property type="entry name" value="Aspartic_peptidase_AS"/>
</dbReference>
<evidence type="ECO:0000256" key="3">
    <source>
        <dbReference type="ARBA" id="ARBA00022695"/>
    </source>
</evidence>